<feature type="region of interest" description="Disordered" evidence="1">
    <location>
        <begin position="1"/>
        <end position="79"/>
    </location>
</feature>
<accession>A0A2T3Z2G0</accession>
<feature type="compositionally biased region" description="Polar residues" evidence="1">
    <location>
        <begin position="65"/>
        <end position="79"/>
    </location>
</feature>
<proteinExistence type="predicted"/>
<dbReference type="STRING" id="1042311.A0A2T3Z2G0"/>
<dbReference type="AlphaFoldDB" id="A0A2T3Z2G0"/>
<name>A0A2T3Z2G0_TRIA4</name>
<evidence type="ECO:0000256" key="1">
    <source>
        <dbReference type="SAM" id="MobiDB-lite"/>
    </source>
</evidence>
<sequence length="188" mass="20845">MRQIDSKKSRGLASYQEQQADPKQRHSLPLMGVPPGAPTPGVPPQTGPRKRGRPRKSLVDPYGNVMTTNKGPQARSQTTEQPITPALAYKTGYGNGNEVLSGEARRQQTREHYEQYIAYRGRAPPIQAQAQAQTGFEYVSRLTSEAQVRVALDYVAHAQGNVSMKERHIAALFHRLEQVRIQSGISQS</sequence>
<evidence type="ECO:0000313" key="3">
    <source>
        <dbReference type="Proteomes" id="UP000240493"/>
    </source>
</evidence>
<evidence type="ECO:0000313" key="2">
    <source>
        <dbReference type="EMBL" id="PTB38994.1"/>
    </source>
</evidence>
<protein>
    <submittedName>
        <fullName evidence="2">Uncharacterized protein</fullName>
    </submittedName>
</protein>
<dbReference type="Proteomes" id="UP000240493">
    <property type="component" value="Unassembled WGS sequence"/>
</dbReference>
<organism evidence="2 3">
    <name type="scientific">Trichoderma asperellum (strain ATCC 204424 / CBS 433.97 / NBRC 101777)</name>
    <dbReference type="NCBI Taxonomy" id="1042311"/>
    <lineage>
        <taxon>Eukaryota</taxon>
        <taxon>Fungi</taxon>
        <taxon>Dikarya</taxon>
        <taxon>Ascomycota</taxon>
        <taxon>Pezizomycotina</taxon>
        <taxon>Sordariomycetes</taxon>
        <taxon>Hypocreomycetidae</taxon>
        <taxon>Hypocreales</taxon>
        <taxon>Hypocreaceae</taxon>
        <taxon>Trichoderma</taxon>
    </lineage>
</organism>
<gene>
    <name evidence="2" type="ORF">M441DRAFT_242727</name>
</gene>
<dbReference type="EMBL" id="KZ679265">
    <property type="protein sequence ID" value="PTB38994.1"/>
    <property type="molecule type" value="Genomic_DNA"/>
</dbReference>
<feature type="compositionally biased region" description="Pro residues" evidence="1">
    <location>
        <begin position="35"/>
        <end position="46"/>
    </location>
</feature>
<reference evidence="2 3" key="1">
    <citation type="submission" date="2016-07" db="EMBL/GenBank/DDBJ databases">
        <title>Multiple horizontal gene transfer events from other fungi enriched the ability of initially mycotrophic Trichoderma (Ascomycota) to feed on dead plant biomass.</title>
        <authorList>
            <consortium name="DOE Joint Genome Institute"/>
            <person name="Aerts A."/>
            <person name="Atanasova L."/>
            <person name="Chenthamara K."/>
            <person name="Zhang J."/>
            <person name="Grujic M."/>
            <person name="Henrissat B."/>
            <person name="Kuo A."/>
            <person name="Salamov A."/>
            <person name="Lipzen A."/>
            <person name="Labutti K."/>
            <person name="Barry K."/>
            <person name="Miao Y."/>
            <person name="Rahimi M.J."/>
            <person name="Shen Q."/>
            <person name="Grigoriev I.V."/>
            <person name="Kubicek C.P."/>
            <person name="Druzhinina I.S."/>
        </authorList>
    </citation>
    <scope>NUCLEOTIDE SEQUENCE [LARGE SCALE GENOMIC DNA]</scope>
    <source>
        <strain evidence="2 3">CBS 433.97</strain>
    </source>
</reference>
<keyword evidence="3" id="KW-1185">Reference proteome</keyword>